<dbReference type="PROSITE" id="PS50174">
    <property type="entry name" value="G_PATCH"/>
    <property type="match status" value="1"/>
</dbReference>
<evidence type="ECO:0000256" key="1">
    <source>
        <dbReference type="PROSITE-ProRule" id="PRU00023"/>
    </source>
</evidence>
<dbReference type="PROSITE" id="PS50088">
    <property type="entry name" value="ANK_REPEAT"/>
    <property type="match status" value="1"/>
</dbReference>
<dbReference type="GO" id="GO:0003676">
    <property type="term" value="F:nucleic acid binding"/>
    <property type="evidence" value="ECO:0007669"/>
    <property type="project" value="InterPro"/>
</dbReference>
<dbReference type="OMA" id="QGWDQEH"/>
<evidence type="ECO:0000313" key="4">
    <source>
        <dbReference type="Proteomes" id="UP000030746"/>
    </source>
</evidence>
<dbReference type="STRING" id="225164.V4CNH9"/>
<evidence type="ECO:0000313" key="3">
    <source>
        <dbReference type="EMBL" id="ESP03945.1"/>
    </source>
</evidence>
<proteinExistence type="predicted"/>
<dbReference type="HOGENOM" id="CLU_048068_1_0_1"/>
<sequence length="245" mass="28147">MLKFAQNGDLSSLKNSIECGADINYQDKFGWTALMCASVESHVTTVRFLLKIGADTNVTNNSKQTAIDLARKSKRSKIVDILEKWDPDSDLKKKSKVIKTETYFCEICEVEYSDKIKHESSTAHLFNRQLKPSAPHFTIPESNKGFQLMLKHGWNKTTGLGSKGQGPKYPVKTVLKRDRQGFGGETKQKSKVTHFDANDASAVERCKKNSERRVSVRTLSRREARYREKKDKNWEREMRRYFNSD</sequence>
<dbReference type="KEGG" id="lgi:LOTGIDRAFT_110007"/>
<dbReference type="PANTHER" id="PTHR20923:SF1">
    <property type="entry name" value="G PATCH DOMAIN AND ANKYRIN REPEAT-CONTAINING PROTEIN 1"/>
    <property type="match status" value="1"/>
</dbReference>
<organism evidence="3 4">
    <name type="scientific">Lottia gigantea</name>
    <name type="common">Giant owl limpet</name>
    <dbReference type="NCBI Taxonomy" id="225164"/>
    <lineage>
        <taxon>Eukaryota</taxon>
        <taxon>Metazoa</taxon>
        <taxon>Spiralia</taxon>
        <taxon>Lophotrochozoa</taxon>
        <taxon>Mollusca</taxon>
        <taxon>Gastropoda</taxon>
        <taxon>Patellogastropoda</taxon>
        <taxon>Lottioidea</taxon>
        <taxon>Lottiidae</taxon>
        <taxon>Lottia</taxon>
    </lineage>
</organism>
<dbReference type="GeneID" id="20230538"/>
<dbReference type="Pfam" id="PF01585">
    <property type="entry name" value="G-patch"/>
    <property type="match status" value="1"/>
</dbReference>
<dbReference type="Gene3D" id="1.25.40.20">
    <property type="entry name" value="Ankyrin repeat-containing domain"/>
    <property type="match status" value="1"/>
</dbReference>
<dbReference type="PANTHER" id="PTHR20923">
    <property type="entry name" value="BAT4 PROTEIN-RELATED"/>
    <property type="match status" value="1"/>
</dbReference>
<dbReference type="OrthoDB" id="4735278at2759"/>
<gene>
    <name evidence="3" type="ORF">LOTGIDRAFT_110007</name>
</gene>
<accession>V4CNH9</accession>
<dbReference type="AlphaFoldDB" id="V4CNH9"/>
<dbReference type="InterPro" id="IPR039146">
    <property type="entry name" value="GPANK1"/>
</dbReference>
<dbReference type="InterPro" id="IPR000467">
    <property type="entry name" value="G_patch_dom"/>
</dbReference>
<dbReference type="EMBL" id="KB199905">
    <property type="protein sequence ID" value="ESP03945.1"/>
    <property type="molecule type" value="Genomic_DNA"/>
</dbReference>
<dbReference type="SMART" id="SM00248">
    <property type="entry name" value="ANK"/>
    <property type="match status" value="1"/>
</dbReference>
<dbReference type="InterPro" id="IPR002110">
    <property type="entry name" value="Ankyrin_rpt"/>
</dbReference>
<name>V4CNH9_LOTGI</name>
<dbReference type="PROSITE" id="PS50297">
    <property type="entry name" value="ANK_REP_REGION"/>
    <property type="match status" value="1"/>
</dbReference>
<feature type="domain" description="G-patch" evidence="2">
    <location>
        <begin position="141"/>
        <end position="187"/>
    </location>
</feature>
<dbReference type="CTD" id="20230538"/>
<dbReference type="Proteomes" id="UP000030746">
    <property type="component" value="Unassembled WGS sequence"/>
</dbReference>
<dbReference type="InterPro" id="IPR036770">
    <property type="entry name" value="Ankyrin_rpt-contain_sf"/>
</dbReference>
<reference evidence="3 4" key="1">
    <citation type="journal article" date="2013" name="Nature">
        <title>Insights into bilaterian evolution from three spiralian genomes.</title>
        <authorList>
            <person name="Simakov O."/>
            <person name="Marletaz F."/>
            <person name="Cho S.J."/>
            <person name="Edsinger-Gonzales E."/>
            <person name="Havlak P."/>
            <person name="Hellsten U."/>
            <person name="Kuo D.H."/>
            <person name="Larsson T."/>
            <person name="Lv J."/>
            <person name="Arendt D."/>
            <person name="Savage R."/>
            <person name="Osoegawa K."/>
            <person name="de Jong P."/>
            <person name="Grimwood J."/>
            <person name="Chapman J.A."/>
            <person name="Shapiro H."/>
            <person name="Aerts A."/>
            <person name="Otillar R.P."/>
            <person name="Terry A.Y."/>
            <person name="Boore J.L."/>
            <person name="Grigoriev I.V."/>
            <person name="Lindberg D.R."/>
            <person name="Seaver E.C."/>
            <person name="Weisblat D.A."/>
            <person name="Putnam N.H."/>
            <person name="Rokhsar D.S."/>
        </authorList>
    </citation>
    <scope>NUCLEOTIDE SEQUENCE [LARGE SCALE GENOMIC DNA]</scope>
</reference>
<dbReference type="Pfam" id="PF12796">
    <property type="entry name" value="Ank_2"/>
    <property type="match status" value="1"/>
</dbReference>
<dbReference type="SMART" id="SM00443">
    <property type="entry name" value="G_patch"/>
    <property type="match status" value="1"/>
</dbReference>
<keyword evidence="4" id="KW-1185">Reference proteome</keyword>
<dbReference type="SUPFAM" id="SSF48403">
    <property type="entry name" value="Ankyrin repeat"/>
    <property type="match status" value="1"/>
</dbReference>
<feature type="repeat" description="ANK" evidence="1">
    <location>
        <begin position="29"/>
        <end position="61"/>
    </location>
</feature>
<keyword evidence="1" id="KW-0040">ANK repeat</keyword>
<evidence type="ECO:0000259" key="2">
    <source>
        <dbReference type="PROSITE" id="PS50174"/>
    </source>
</evidence>
<protein>
    <recommendedName>
        <fullName evidence="2">G-patch domain-containing protein</fullName>
    </recommendedName>
</protein>
<dbReference type="RefSeq" id="XP_009045427.1">
    <property type="nucleotide sequence ID" value="XM_009047179.1"/>
</dbReference>